<reference evidence="2" key="1">
    <citation type="journal article" date="2023" name="Mol. Phylogenet. Evol.">
        <title>Genome-scale phylogeny and comparative genomics of the fungal order Sordariales.</title>
        <authorList>
            <person name="Hensen N."/>
            <person name="Bonometti L."/>
            <person name="Westerberg I."/>
            <person name="Brannstrom I.O."/>
            <person name="Guillou S."/>
            <person name="Cros-Aarteil S."/>
            <person name="Calhoun S."/>
            <person name="Haridas S."/>
            <person name="Kuo A."/>
            <person name="Mondo S."/>
            <person name="Pangilinan J."/>
            <person name="Riley R."/>
            <person name="LaButti K."/>
            <person name="Andreopoulos B."/>
            <person name="Lipzen A."/>
            <person name="Chen C."/>
            <person name="Yan M."/>
            <person name="Daum C."/>
            <person name="Ng V."/>
            <person name="Clum A."/>
            <person name="Steindorff A."/>
            <person name="Ohm R.A."/>
            <person name="Martin F."/>
            <person name="Silar P."/>
            <person name="Natvig D.O."/>
            <person name="Lalanne C."/>
            <person name="Gautier V."/>
            <person name="Ament-Velasquez S.L."/>
            <person name="Kruys A."/>
            <person name="Hutchinson M.I."/>
            <person name="Powell A.J."/>
            <person name="Barry K."/>
            <person name="Miller A.N."/>
            <person name="Grigoriev I.V."/>
            <person name="Debuchy R."/>
            <person name="Gladieux P."/>
            <person name="Hiltunen Thoren M."/>
            <person name="Johannesson H."/>
        </authorList>
    </citation>
    <scope>NUCLEOTIDE SEQUENCE</scope>
    <source>
        <strain evidence="2">PSN293</strain>
    </source>
</reference>
<evidence type="ECO:0000313" key="3">
    <source>
        <dbReference type="Proteomes" id="UP001301769"/>
    </source>
</evidence>
<proteinExistence type="predicted"/>
<evidence type="ECO:0000313" key="2">
    <source>
        <dbReference type="EMBL" id="KAK4220361.1"/>
    </source>
</evidence>
<dbReference type="InterPro" id="IPR052895">
    <property type="entry name" value="HetReg/Transcr_Mod"/>
</dbReference>
<name>A0AAN6YKE3_9PEZI</name>
<dbReference type="Pfam" id="PF06985">
    <property type="entry name" value="HET"/>
    <property type="match status" value="1"/>
</dbReference>
<dbReference type="PANTHER" id="PTHR24148:SF64">
    <property type="entry name" value="HETEROKARYON INCOMPATIBILITY DOMAIN-CONTAINING PROTEIN"/>
    <property type="match status" value="1"/>
</dbReference>
<reference evidence="2" key="2">
    <citation type="submission" date="2023-05" db="EMBL/GenBank/DDBJ databases">
        <authorList>
            <consortium name="Lawrence Berkeley National Laboratory"/>
            <person name="Steindorff A."/>
            <person name="Hensen N."/>
            <person name="Bonometti L."/>
            <person name="Westerberg I."/>
            <person name="Brannstrom I.O."/>
            <person name="Guillou S."/>
            <person name="Cros-Aarteil S."/>
            <person name="Calhoun S."/>
            <person name="Haridas S."/>
            <person name="Kuo A."/>
            <person name="Mondo S."/>
            <person name="Pangilinan J."/>
            <person name="Riley R."/>
            <person name="Labutti K."/>
            <person name="Andreopoulos B."/>
            <person name="Lipzen A."/>
            <person name="Chen C."/>
            <person name="Yanf M."/>
            <person name="Daum C."/>
            <person name="Ng V."/>
            <person name="Clum A."/>
            <person name="Ohm R."/>
            <person name="Martin F."/>
            <person name="Silar P."/>
            <person name="Natvig D."/>
            <person name="Lalanne C."/>
            <person name="Gautier V."/>
            <person name="Ament-Velasquez S.L."/>
            <person name="Kruys A."/>
            <person name="Hutchinson M.I."/>
            <person name="Powell A.J."/>
            <person name="Barry K."/>
            <person name="Miller A.N."/>
            <person name="Grigoriev I.V."/>
            <person name="Debuchy R."/>
            <person name="Gladieux P."/>
            <person name="Thoren M.H."/>
            <person name="Johannesson H."/>
        </authorList>
    </citation>
    <scope>NUCLEOTIDE SEQUENCE</scope>
    <source>
        <strain evidence="2">PSN293</strain>
    </source>
</reference>
<feature type="domain" description="Heterokaryon incompatibility" evidence="1">
    <location>
        <begin position="60"/>
        <end position="211"/>
    </location>
</feature>
<keyword evidence="3" id="KW-1185">Reference proteome</keyword>
<dbReference type="EMBL" id="MU858045">
    <property type="protein sequence ID" value="KAK4220361.1"/>
    <property type="molecule type" value="Genomic_DNA"/>
</dbReference>
<protein>
    <submittedName>
        <fullName evidence="2">Heterokaryon incompatibility protein-domain-containing protein</fullName>
    </submittedName>
</protein>
<comment type="caution">
    <text evidence="2">The sequence shown here is derived from an EMBL/GenBank/DDBJ whole genome shotgun (WGS) entry which is preliminary data.</text>
</comment>
<dbReference type="PANTHER" id="PTHR24148">
    <property type="entry name" value="ANKYRIN REPEAT DOMAIN-CONTAINING PROTEIN 39 HOMOLOG-RELATED"/>
    <property type="match status" value="1"/>
</dbReference>
<dbReference type="InterPro" id="IPR010730">
    <property type="entry name" value="HET"/>
</dbReference>
<sequence length="668" mass="74542">MEKEMEPDAKDDQYGMFAYTELSYNVEVPFRLLYLAAGAENSEIECLLVEADLASAGNTFEALSYVWGDTSVDKKTIKVDGLPFTVGANLYSALLHLRPKDEYRILWVDAICINQEDVLERASQVGHMRDIYKTARQTIAWLGEANEKTDKMFEGLQLLGNEALEMRAVSKAPVPEKGDAYEHLLFKLDGADTFEGILENSWWRRVWTLQEMILARRATIHIGHHQIDWDFFTMAIQHAKAVNLFPNSFFGTAMTSDTEPVDVVVSMKNAAANANPGTGFLSHAFFSHGRAAADPRDKLFGLLGLATSDIGIRVDYNASPADVFIRSTRALIETAGNLHVLGFCFPFRVGALPEKAPLPSWVPQWGSTGTFATPMMFLANNTLRTSDASGGSLCAPQWTEDGTTLIVEGFVVDTVKTLSSVLPSLYLNNKHEGSFDWMDELEKKAFQDHDDDPDYDPSVWESICEVGTAAKYLGKLISGGVSQLLGTFTDLSRYIEWEDFCRKEMTSRGADADTCDEIMCEILSVGTQFPGGPAETAEQFAQWRKSMWYIRKMKASKLDRVSKGLFQASSFIMGLKTEITKKNNAFTFMLRHCQERRMGVTQLGRMALFPKMTEQGDQVVILKGGRVPLVLRPKGNGYVELIGEAYVHGIMDGEAVNQHVRWSDFLLI</sequence>
<accession>A0AAN6YKE3</accession>
<dbReference type="AlphaFoldDB" id="A0AAN6YKE3"/>
<gene>
    <name evidence="2" type="ORF">QBC37DRAFT_302505</name>
</gene>
<dbReference type="Proteomes" id="UP001301769">
    <property type="component" value="Unassembled WGS sequence"/>
</dbReference>
<evidence type="ECO:0000259" key="1">
    <source>
        <dbReference type="Pfam" id="PF06985"/>
    </source>
</evidence>
<dbReference type="Pfam" id="PF26639">
    <property type="entry name" value="Het-6_barrel"/>
    <property type="match status" value="1"/>
</dbReference>
<organism evidence="2 3">
    <name type="scientific">Rhypophila decipiens</name>
    <dbReference type="NCBI Taxonomy" id="261697"/>
    <lineage>
        <taxon>Eukaryota</taxon>
        <taxon>Fungi</taxon>
        <taxon>Dikarya</taxon>
        <taxon>Ascomycota</taxon>
        <taxon>Pezizomycotina</taxon>
        <taxon>Sordariomycetes</taxon>
        <taxon>Sordariomycetidae</taxon>
        <taxon>Sordariales</taxon>
        <taxon>Naviculisporaceae</taxon>
        <taxon>Rhypophila</taxon>
    </lineage>
</organism>